<dbReference type="AlphaFoldDB" id="A0A5D3FHR1"/>
<proteinExistence type="predicted"/>
<dbReference type="Pfam" id="PF05139">
    <property type="entry name" value="Erythro_esteras"/>
    <property type="match status" value="1"/>
</dbReference>
<protein>
    <submittedName>
        <fullName evidence="1">Erythromycin esterase family protein</fullName>
    </submittedName>
</protein>
<dbReference type="Gene3D" id="3.30.1870.10">
    <property type="entry name" value="EreA-like, domain 2"/>
    <property type="match status" value="1"/>
</dbReference>
<dbReference type="InterPro" id="IPR007815">
    <property type="entry name" value="Emycin_Estase"/>
</dbReference>
<dbReference type="PANTHER" id="PTHR31299">
    <property type="entry name" value="ESTERASE, PUTATIVE (AFU_ORTHOLOGUE AFUA_1G05850)-RELATED"/>
    <property type="match status" value="1"/>
</dbReference>
<dbReference type="Proteomes" id="UP000324383">
    <property type="component" value="Unassembled WGS sequence"/>
</dbReference>
<dbReference type="Gene3D" id="1.20.1440.30">
    <property type="entry name" value="Biosynthetic Protein domain"/>
    <property type="match status" value="1"/>
</dbReference>
<dbReference type="SUPFAM" id="SSF159501">
    <property type="entry name" value="EreA/ChaN-like"/>
    <property type="match status" value="1"/>
</dbReference>
<accession>A0A5D3FHR1</accession>
<comment type="caution">
    <text evidence="1">The sequence shown here is derived from an EMBL/GenBank/DDBJ whole genome shotgun (WGS) entry which is preliminary data.</text>
</comment>
<evidence type="ECO:0000313" key="2">
    <source>
        <dbReference type="Proteomes" id="UP000324383"/>
    </source>
</evidence>
<keyword evidence="2" id="KW-1185">Reference proteome</keyword>
<dbReference type="InterPro" id="IPR052036">
    <property type="entry name" value="Hydrolase/PRTase-associated"/>
</dbReference>
<organism evidence="1 2">
    <name type="scientific">Bacteroides pyogenes</name>
    <dbReference type="NCBI Taxonomy" id="310300"/>
    <lineage>
        <taxon>Bacteria</taxon>
        <taxon>Pseudomonadati</taxon>
        <taxon>Bacteroidota</taxon>
        <taxon>Bacteroidia</taxon>
        <taxon>Bacteroidales</taxon>
        <taxon>Bacteroidaceae</taxon>
        <taxon>Bacteroides</taxon>
    </lineage>
</organism>
<dbReference type="EMBL" id="VKLW01000012">
    <property type="protein sequence ID" value="TYK33800.1"/>
    <property type="molecule type" value="Genomic_DNA"/>
</dbReference>
<name>A0A5D3FHR1_9BACE</name>
<gene>
    <name evidence="1" type="ORF">FNJ60_06770</name>
</gene>
<dbReference type="RefSeq" id="WP_148730425.1">
    <property type="nucleotide sequence ID" value="NZ_JADYUW010000048.1"/>
</dbReference>
<dbReference type="CDD" id="cd14728">
    <property type="entry name" value="Ere-like"/>
    <property type="match status" value="1"/>
</dbReference>
<sequence>MNKRFILLLFACFIVFFHIDYVRGQTYEEKYNLNFRIVDNSHKWFSDFNNSYIRFSVDSTDINQPIKFSQAERWKYREKMNMNLRAPLLLLPVIPDSLLRVKISYKCKNLKTGRLFVYSLNKQMDILITDSICLQNDDKFREDYLEMTTKDACFLFLSLQAIGKDSTYTKHKVGPIKQTIPHEISINRITLQSGHTNINDLSFKDIEVSNVDKTKILALPSDSLLTGKQLSHISGRITALGETVHGSGKIDWARTNFIKSSVLNNHTNLILFEQPLLKMLFFNKYIQGSSVIDDNKIEELTKTIIGEAEPIMALAKWLREYNKTATEKVIFGGIDCQYEQNELARFLKDYLQVINQEAHSSAVDSIISVLDIRDADKIKDMAITTFHIIKDNRQELSDVLAEDLEIITFYLESLIKAEVISKNSYHERDWHMFKNASFLIGYHCKPHQTVVISCHLGHANYLNTFIPFYKSFGYYMKTKHGDDYACVAQTVYQDTVKAQVNKKLERKILPLPSSNSLEAVFSKSSVKYGYIDAKELDEIVKLRMQGSHHISSSKIERYINPRSQVQGVLFIN</sequence>
<dbReference type="Gene3D" id="3.40.1660.10">
    <property type="entry name" value="EreA-like (biosynthetic domain)"/>
    <property type="match status" value="1"/>
</dbReference>
<reference evidence="1 2" key="1">
    <citation type="submission" date="2019-07" db="EMBL/GenBank/DDBJ databases">
        <title>Draft Genome Sequences of Bacteroides pyogenes Strains Isolated from the Uterus Holstein Dairy Cows with Metritis.</title>
        <authorList>
            <person name="Cunha F."/>
            <person name="Galvao K.N."/>
            <person name="Jeon S.J."/>
            <person name="Jeong K.C."/>
        </authorList>
    </citation>
    <scope>NUCLEOTIDE SEQUENCE [LARGE SCALE GENOMIC DNA]</scope>
    <source>
        <strain evidence="1 2">KG-31</strain>
    </source>
</reference>
<dbReference type="PANTHER" id="PTHR31299:SF0">
    <property type="entry name" value="ESTERASE, PUTATIVE (AFU_ORTHOLOGUE AFUA_1G05850)-RELATED"/>
    <property type="match status" value="1"/>
</dbReference>
<dbReference type="GO" id="GO:0046677">
    <property type="term" value="P:response to antibiotic"/>
    <property type="evidence" value="ECO:0007669"/>
    <property type="project" value="InterPro"/>
</dbReference>
<evidence type="ECO:0000313" key="1">
    <source>
        <dbReference type="EMBL" id="TYK33800.1"/>
    </source>
</evidence>